<dbReference type="Pfam" id="PF05296">
    <property type="entry name" value="TAS2R"/>
    <property type="match status" value="1"/>
</dbReference>
<dbReference type="GO" id="GO:0004930">
    <property type="term" value="F:G protein-coupled receptor activity"/>
    <property type="evidence" value="ECO:0007669"/>
    <property type="project" value="UniProtKB-KW"/>
</dbReference>
<evidence type="ECO:0000256" key="14">
    <source>
        <dbReference type="SAM" id="Phobius"/>
    </source>
</evidence>
<feature type="transmembrane region" description="Helical" evidence="14">
    <location>
        <begin position="222"/>
        <end position="239"/>
    </location>
</feature>
<keyword evidence="8 13" id="KW-0472">Membrane</keyword>
<dbReference type="InterPro" id="IPR007960">
    <property type="entry name" value="TAS2R"/>
</dbReference>
<dbReference type="AlphaFoldDB" id="A0ABD2ELW3"/>
<keyword evidence="10" id="KW-0325">Glycoprotein</keyword>
<keyword evidence="11 13" id="KW-0807">Transducer</keyword>
<dbReference type="Gene3D" id="1.20.1070.10">
    <property type="entry name" value="Rhodopsin 7-helix transmembrane proteins"/>
    <property type="match status" value="1"/>
</dbReference>
<dbReference type="GO" id="GO:0005886">
    <property type="term" value="C:plasma membrane"/>
    <property type="evidence" value="ECO:0007669"/>
    <property type="project" value="UniProtKB-ARBA"/>
</dbReference>
<feature type="transmembrane region" description="Helical" evidence="14">
    <location>
        <begin position="6"/>
        <end position="34"/>
    </location>
</feature>
<dbReference type="Proteomes" id="UP001610411">
    <property type="component" value="Unassembled WGS sequence"/>
</dbReference>
<dbReference type="EMBL" id="JBFSEQ010000004">
    <property type="protein sequence ID" value="KAL2779854.1"/>
    <property type="molecule type" value="Genomic_DNA"/>
</dbReference>
<dbReference type="CDD" id="cd15016">
    <property type="entry name" value="7tm_TAS2R1"/>
    <property type="match status" value="1"/>
</dbReference>
<proteinExistence type="inferred from homology"/>
<comment type="similarity">
    <text evidence="2 12">Belongs to the G-protein coupled receptor T2R family.</text>
</comment>
<evidence type="ECO:0000256" key="5">
    <source>
        <dbReference type="ARBA" id="ARBA00022692"/>
    </source>
</evidence>
<dbReference type="FunFam" id="1.20.1070.10:FF:000055">
    <property type="entry name" value="Taste receptor type 2"/>
    <property type="match status" value="1"/>
</dbReference>
<keyword evidence="9 13" id="KW-0675">Receptor</keyword>
<evidence type="ECO:0000256" key="1">
    <source>
        <dbReference type="ARBA" id="ARBA00004141"/>
    </source>
</evidence>
<evidence type="ECO:0000256" key="2">
    <source>
        <dbReference type="ARBA" id="ARBA00007376"/>
    </source>
</evidence>
<name>A0ABD2ELW3_DAUMA</name>
<dbReference type="SUPFAM" id="SSF81321">
    <property type="entry name" value="Family A G protein-coupled receptor-like"/>
    <property type="match status" value="1"/>
</dbReference>
<feature type="transmembrane region" description="Helical" evidence="14">
    <location>
        <begin position="93"/>
        <end position="118"/>
    </location>
</feature>
<protein>
    <recommendedName>
        <fullName evidence="13">Taste receptor type 2</fullName>
    </recommendedName>
</protein>
<sequence>MLESHLIICFLFAVIQFLIGVFANSIIVVVNGIGLIKQRKMAPLDLLLSCLAVSRICLQLLIFYTHLGVLSLVEFLTFSESFTISFLTSESELWFATWLGVFYCAKIANVSHPLFFWLKMRISKLVPWLILGSLLYVSTACVFHSKYIQPIPQNLSVGFSSKNIMTQIKVKFALQYFFFVMGFPVPLLIFLVAVLLLVFSLGRHAQQMRNMAAGSRDPRRSADVHAMLSILSFLILYFSHYTMEGLFSSQKFQLGSFSFLFGILVLGTYPSVHSVILILGNPKLKQNVKKFLLHNKCCQ</sequence>
<keyword evidence="7 13" id="KW-0297">G-protein coupled receptor</keyword>
<evidence type="ECO:0000256" key="8">
    <source>
        <dbReference type="ARBA" id="ARBA00023136"/>
    </source>
</evidence>
<accession>A0ABD2ELW3</accession>
<evidence type="ECO:0000256" key="6">
    <source>
        <dbReference type="ARBA" id="ARBA00022989"/>
    </source>
</evidence>
<comment type="caution">
    <text evidence="15">The sequence shown here is derived from an EMBL/GenBank/DDBJ whole genome shotgun (WGS) entry which is preliminary data.</text>
</comment>
<comment type="subcellular location">
    <subcellularLocation>
        <location evidence="1 13">Membrane</location>
        <topology evidence="1 13">Multi-pass membrane protein</topology>
    </subcellularLocation>
</comment>
<dbReference type="PANTHER" id="PTHR11394">
    <property type="entry name" value="TASTE RECEPTOR TYPE 2"/>
    <property type="match status" value="1"/>
</dbReference>
<evidence type="ECO:0000256" key="10">
    <source>
        <dbReference type="ARBA" id="ARBA00023180"/>
    </source>
</evidence>
<keyword evidence="16" id="KW-1185">Reference proteome</keyword>
<keyword evidence="6 14" id="KW-1133">Transmembrane helix</keyword>
<feature type="transmembrane region" description="Helical" evidence="14">
    <location>
        <begin position="125"/>
        <end position="145"/>
    </location>
</feature>
<feature type="transmembrane region" description="Helical" evidence="14">
    <location>
        <begin position="176"/>
        <end position="201"/>
    </location>
</feature>
<reference evidence="15 16" key="1">
    <citation type="journal article" date="2024" name="G3 (Bethesda)">
        <title>A hybrid genome assembly of the endangered aye-aye (Daubentonia madagascariensis).</title>
        <authorList>
            <person name="Versoza C.J."/>
            <person name="Pfeifer S.P."/>
        </authorList>
    </citation>
    <scope>NUCLEOTIDE SEQUENCE [LARGE SCALE GENOMIC DNA]</scope>
    <source>
        <strain evidence="15">6821</strain>
    </source>
</reference>
<evidence type="ECO:0000256" key="9">
    <source>
        <dbReference type="ARBA" id="ARBA00023170"/>
    </source>
</evidence>
<evidence type="ECO:0000256" key="7">
    <source>
        <dbReference type="ARBA" id="ARBA00023040"/>
    </source>
</evidence>
<organism evidence="15 16">
    <name type="scientific">Daubentonia madagascariensis</name>
    <name type="common">Aye-aye</name>
    <name type="synonym">Sciurus madagascariensis</name>
    <dbReference type="NCBI Taxonomy" id="31869"/>
    <lineage>
        <taxon>Eukaryota</taxon>
        <taxon>Metazoa</taxon>
        <taxon>Chordata</taxon>
        <taxon>Craniata</taxon>
        <taxon>Vertebrata</taxon>
        <taxon>Euteleostomi</taxon>
        <taxon>Mammalia</taxon>
        <taxon>Eutheria</taxon>
        <taxon>Euarchontoglires</taxon>
        <taxon>Primates</taxon>
        <taxon>Strepsirrhini</taxon>
        <taxon>Chiromyiformes</taxon>
        <taxon>Daubentoniidae</taxon>
        <taxon>Daubentonia</taxon>
    </lineage>
</organism>
<dbReference type="PANTHER" id="PTHR11394:SF149">
    <property type="entry name" value="TASTE RECEPTOR TYPE 2 MEMBER 1"/>
    <property type="match status" value="1"/>
</dbReference>
<keyword evidence="5 13" id="KW-0812">Transmembrane</keyword>
<feature type="transmembrane region" description="Helical" evidence="14">
    <location>
        <begin position="46"/>
        <end position="73"/>
    </location>
</feature>
<evidence type="ECO:0000256" key="12">
    <source>
        <dbReference type="RuleBase" id="RU004423"/>
    </source>
</evidence>
<evidence type="ECO:0000313" key="15">
    <source>
        <dbReference type="EMBL" id="KAL2779854.1"/>
    </source>
</evidence>
<keyword evidence="4 13" id="KW-0716">Sensory transduction</keyword>
<feature type="transmembrane region" description="Helical" evidence="14">
    <location>
        <begin position="259"/>
        <end position="280"/>
    </location>
</feature>
<evidence type="ECO:0000256" key="13">
    <source>
        <dbReference type="RuleBase" id="RU004424"/>
    </source>
</evidence>
<keyword evidence="3 13" id="KW-0919">Taste</keyword>
<gene>
    <name evidence="15" type="ORF">WCI35_013214</name>
</gene>
<evidence type="ECO:0000256" key="11">
    <source>
        <dbReference type="ARBA" id="ARBA00023224"/>
    </source>
</evidence>
<evidence type="ECO:0000256" key="3">
    <source>
        <dbReference type="ARBA" id="ARBA00022480"/>
    </source>
</evidence>
<evidence type="ECO:0000313" key="16">
    <source>
        <dbReference type="Proteomes" id="UP001610411"/>
    </source>
</evidence>
<dbReference type="GO" id="GO:0050909">
    <property type="term" value="P:sensory perception of taste"/>
    <property type="evidence" value="ECO:0007669"/>
    <property type="project" value="UniProtKB-KW"/>
</dbReference>
<evidence type="ECO:0000256" key="4">
    <source>
        <dbReference type="ARBA" id="ARBA00022606"/>
    </source>
</evidence>